<keyword evidence="4" id="KW-1185">Reference proteome</keyword>
<evidence type="ECO:0000313" key="3">
    <source>
        <dbReference type="EMBL" id="CAG5085768.1"/>
    </source>
</evidence>
<dbReference type="EMBL" id="OU015568">
    <property type="protein sequence ID" value="CAG5085768.1"/>
    <property type="molecule type" value="Genomic_DNA"/>
</dbReference>
<accession>A0ABN7RTG7</accession>
<protein>
    <submittedName>
        <fullName evidence="3">Oidioi.mRNA.OKI2018_I69.PAR.g11000.t1.cds</fullName>
    </submittedName>
</protein>
<gene>
    <name evidence="3" type="ORF">OKIOD_LOCUS2558</name>
</gene>
<feature type="transmembrane region" description="Helical" evidence="2">
    <location>
        <begin position="58"/>
        <end position="79"/>
    </location>
</feature>
<name>A0ABN7RTG7_OIKDI</name>
<keyword evidence="2" id="KW-1133">Transmembrane helix</keyword>
<keyword evidence="2" id="KW-0472">Membrane</keyword>
<evidence type="ECO:0000313" key="4">
    <source>
        <dbReference type="Proteomes" id="UP001158576"/>
    </source>
</evidence>
<feature type="compositionally biased region" description="Pro residues" evidence="1">
    <location>
        <begin position="112"/>
        <end position="121"/>
    </location>
</feature>
<reference evidence="3 4" key="1">
    <citation type="submission" date="2021-04" db="EMBL/GenBank/DDBJ databases">
        <authorList>
            <person name="Bliznina A."/>
        </authorList>
    </citation>
    <scope>NUCLEOTIDE SEQUENCE [LARGE SCALE GENOMIC DNA]</scope>
</reference>
<evidence type="ECO:0000256" key="1">
    <source>
        <dbReference type="SAM" id="MobiDB-lite"/>
    </source>
</evidence>
<sequence length="136" mass="15422">MRKSTTSCEAIFEASINETCTAWMETQLESSNELENEIVAPNNILTTLAAIGSVTEEVFVIIFIVFASLILTCIVTKYCHACYSRFKRHVVKPILPTTIERENDGRINFQRDPPPYKPMPLPAYSELFPDSAKQKF</sequence>
<feature type="region of interest" description="Disordered" evidence="1">
    <location>
        <begin position="103"/>
        <end position="136"/>
    </location>
</feature>
<dbReference type="Proteomes" id="UP001158576">
    <property type="component" value="Chromosome PAR"/>
</dbReference>
<keyword evidence="2" id="KW-0812">Transmembrane</keyword>
<proteinExistence type="predicted"/>
<organism evidence="3 4">
    <name type="scientific">Oikopleura dioica</name>
    <name type="common">Tunicate</name>
    <dbReference type="NCBI Taxonomy" id="34765"/>
    <lineage>
        <taxon>Eukaryota</taxon>
        <taxon>Metazoa</taxon>
        <taxon>Chordata</taxon>
        <taxon>Tunicata</taxon>
        <taxon>Appendicularia</taxon>
        <taxon>Copelata</taxon>
        <taxon>Oikopleuridae</taxon>
        <taxon>Oikopleura</taxon>
    </lineage>
</organism>
<evidence type="ECO:0000256" key="2">
    <source>
        <dbReference type="SAM" id="Phobius"/>
    </source>
</evidence>